<keyword evidence="11 17" id="KW-0520">NAD</keyword>
<evidence type="ECO:0000256" key="4">
    <source>
        <dbReference type="ARBA" id="ARBA00016612"/>
    </source>
</evidence>
<evidence type="ECO:0000313" key="19">
    <source>
        <dbReference type="EMBL" id="QYA18220.1"/>
    </source>
</evidence>
<keyword evidence="8 17" id="KW-1278">Translocase</keyword>
<comment type="catalytic activity">
    <reaction evidence="16">
        <text>a ubiquinone + NADH + 5 H(+)(in) = a ubiquinol + NAD(+) + 4 H(+)(out)</text>
        <dbReference type="Rhea" id="RHEA:29091"/>
        <dbReference type="Rhea" id="RHEA-COMP:9565"/>
        <dbReference type="Rhea" id="RHEA-COMP:9566"/>
        <dbReference type="ChEBI" id="CHEBI:15378"/>
        <dbReference type="ChEBI" id="CHEBI:16389"/>
        <dbReference type="ChEBI" id="CHEBI:17976"/>
        <dbReference type="ChEBI" id="CHEBI:57540"/>
        <dbReference type="ChEBI" id="CHEBI:57945"/>
        <dbReference type="EC" id="7.1.1.2"/>
    </reaction>
    <physiologicalReaction direction="left-to-right" evidence="16">
        <dbReference type="Rhea" id="RHEA:29092"/>
    </physiologicalReaction>
</comment>
<evidence type="ECO:0000256" key="6">
    <source>
        <dbReference type="ARBA" id="ARBA00022660"/>
    </source>
</evidence>
<keyword evidence="12 17" id="KW-0830">Ubiquinone</keyword>
<evidence type="ECO:0000256" key="5">
    <source>
        <dbReference type="ARBA" id="ARBA00022448"/>
    </source>
</evidence>
<evidence type="ECO:0000256" key="3">
    <source>
        <dbReference type="ARBA" id="ARBA00012944"/>
    </source>
</evidence>
<keyword evidence="7 17" id="KW-0812">Transmembrane</keyword>
<dbReference type="Gene3D" id="1.10.287.3510">
    <property type="match status" value="1"/>
</dbReference>
<comment type="function">
    <text evidence="15">Core subunit of the mitochondrial membrane respiratory chain NADH dehydrogenase (Complex I) which catalyzes electron transfer from NADH through the respiratory chain, using ubiquinone as an electron acceptor. Part of the enzyme membrane arm which is embedded in the lipid bilayer and involved in proton translocation.</text>
</comment>
<dbReference type="InterPro" id="IPR039428">
    <property type="entry name" value="NUOK/Mnh_C1-like"/>
</dbReference>
<dbReference type="GO" id="GO:0016651">
    <property type="term" value="F:oxidoreductase activity, acting on NAD(P)H"/>
    <property type="evidence" value="ECO:0007669"/>
    <property type="project" value="InterPro"/>
</dbReference>
<dbReference type="GO" id="GO:0005743">
    <property type="term" value="C:mitochondrial inner membrane"/>
    <property type="evidence" value="ECO:0007669"/>
    <property type="project" value="UniProtKB-SubCell"/>
</dbReference>
<dbReference type="AlphaFoldDB" id="A0A7L8ZV89"/>
<keyword evidence="9 17" id="KW-0249">Electron transport</keyword>
<comment type="subcellular location">
    <subcellularLocation>
        <location evidence="17">Mitochondrion inner membrane</location>
        <topology evidence="17">Multi-pass membrane protein</topology>
    </subcellularLocation>
    <subcellularLocation>
        <location evidence="1">Mitochondrion membrane</location>
        <topology evidence="1">Multi-pass membrane protein</topology>
    </subcellularLocation>
</comment>
<feature type="transmembrane region" description="Helical" evidence="17">
    <location>
        <begin position="56"/>
        <end position="79"/>
    </location>
</feature>
<dbReference type="GO" id="GO:0008137">
    <property type="term" value="F:NADH dehydrogenase (ubiquinone) activity"/>
    <property type="evidence" value="ECO:0007669"/>
    <property type="project" value="UniProtKB-EC"/>
</dbReference>
<name>A0A7L8ZV89_9SAUR</name>
<evidence type="ECO:0000256" key="8">
    <source>
        <dbReference type="ARBA" id="ARBA00022967"/>
    </source>
</evidence>
<evidence type="ECO:0000256" key="11">
    <source>
        <dbReference type="ARBA" id="ARBA00023027"/>
    </source>
</evidence>
<dbReference type="GO" id="GO:0042773">
    <property type="term" value="P:ATP synthesis coupled electron transport"/>
    <property type="evidence" value="ECO:0007669"/>
    <property type="project" value="UniProtKB-UniRule"/>
</dbReference>
<dbReference type="GO" id="GO:0030964">
    <property type="term" value="C:NADH dehydrogenase complex"/>
    <property type="evidence" value="ECO:0007669"/>
    <property type="project" value="TreeGrafter"/>
</dbReference>
<feature type="transmembrane region" description="Helical" evidence="17">
    <location>
        <begin position="30"/>
        <end position="50"/>
    </location>
</feature>
<feature type="transmembrane region" description="Helical" evidence="17">
    <location>
        <begin position="6"/>
        <end position="23"/>
    </location>
</feature>
<keyword evidence="17" id="KW-0999">Mitochondrion inner membrane</keyword>
<comment type="similarity">
    <text evidence="2 17">Belongs to the complex I subunit 4L family.</text>
</comment>
<organism evidence="18">
    <name type="scientific">Caiman yacare</name>
    <name type="common">yacare caiman</name>
    <dbReference type="NCBI Taxonomy" id="141269"/>
    <lineage>
        <taxon>Eukaryota</taxon>
        <taxon>Metazoa</taxon>
        <taxon>Chordata</taxon>
        <taxon>Craniata</taxon>
        <taxon>Vertebrata</taxon>
        <taxon>Euteleostomi</taxon>
        <taxon>Archelosauria</taxon>
        <taxon>Archosauria</taxon>
        <taxon>Crocodylia</taxon>
        <taxon>Alligatoridae</taxon>
        <taxon>Caimaninae</taxon>
        <taxon>Caiman</taxon>
    </lineage>
</organism>
<evidence type="ECO:0000256" key="14">
    <source>
        <dbReference type="ARBA" id="ARBA00023136"/>
    </source>
</evidence>
<evidence type="ECO:0000256" key="12">
    <source>
        <dbReference type="ARBA" id="ARBA00023075"/>
    </source>
</evidence>
<dbReference type="PANTHER" id="PTHR11434:SF0">
    <property type="entry name" value="NADH-UBIQUINONE OXIDOREDUCTASE CHAIN 4L"/>
    <property type="match status" value="1"/>
</dbReference>
<evidence type="ECO:0000256" key="16">
    <source>
        <dbReference type="ARBA" id="ARBA00048769"/>
    </source>
</evidence>
<gene>
    <name evidence="18" type="primary">ND4L</name>
</gene>
<dbReference type="EMBL" id="MN885913">
    <property type="protein sequence ID" value="QYA18220.1"/>
    <property type="molecule type" value="Genomic_DNA"/>
</dbReference>
<reference evidence="18" key="2">
    <citation type="journal article" date="2020" name="Zool. J. Linn. Soc.">
        <title>Near-complete phylogeny of extant Crocodylia (Reptilia) using mitogenome-based data.</title>
        <authorList>
            <person name="Pan T."/>
            <person name="Miao J.-S."/>
            <person name="Zhang H.-B."/>
            <person name="Yan P."/>
            <person name="Lee P.-S."/>
            <person name="Jiang X.-Y."/>
            <person name="Ouyang J.-H."/>
            <person name="Deng Y.-P."/>
            <person name="Zhang B.-W."/>
            <person name="Wu X.-B."/>
        </authorList>
    </citation>
    <scope>NUCLEOTIDE SEQUENCE</scope>
    <source>
        <strain evidence="18">L070</strain>
    </source>
</reference>
<keyword evidence="13 17" id="KW-0496">Mitochondrion</keyword>
<evidence type="ECO:0000256" key="10">
    <source>
        <dbReference type="ARBA" id="ARBA00022989"/>
    </source>
</evidence>
<dbReference type="PANTHER" id="PTHR11434">
    <property type="entry name" value="NADH-UBIQUINONE OXIDOREDUCTASE SUBUNIT ND4L"/>
    <property type="match status" value="1"/>
</dbReference>
<sequence>MTPVTTLFFLAFLICTTGLIIHHNHLLSTLLCLEGMTLSILLALTVLSLHSHPSLFILPLTVLTISACEAGVGLALLIASTRTHNTTNLKNLNLLQC</sequence>
<dbReference type="Pfam" id="PF00420">
    <property type="entry name" value="Oxidored_q2"/>
    <property type="match status" value="1"/>
</dbReference>
<keyword evidence="6 17" id="KW-0679">Respiratory chain</keyword>
<evidence type="ECO:0000256" key="7">
    <source>
        <dbReference type="ARBA" id="ARBA00022692"/>
    </source>
</evidence>
<evidence type="ECO:0000313" key="18">
    <source>
        <dbReference type="EMBL" id="QOI74309.1"/>
    </source>
</evidence>
<protein>
    <recommendedName>
        <fullName evidence="4 17">NADH-ubiquinone oxidoreductase chain 4L</fullName>
        <ecNumber evidence="3 17">7.1.1.2</ecNumber>
    </recommendedName>
</protein>
<dbReference type="InterPro" id="IPR001133">
    <property type="entry name" value="NADH_UbQ_OxRdtase_chain4L/K"/>
</dbReference>
<accession>A0A7L8ZV89</accession>
<keyword evidence="14 17" id="KW-0472">Membrane</keyword>
<evidence type="ECO:0000256" key="9">
    <source>
        <dbReference type="ARBA" id="ARBA00022982"/>
    </source>
</evidence>
<reference evidence="19" key="1">
    <citation type="submission" date="2019-12" db="EMBL/GenBank/DDBJ databases">
        <authorList>
            <person name="Meredith R.W."/>
            <person name="Gatesy J."/>
            <person name="Shirley M."/>
            <person name="Eaton M."/>
            <person name="Amato G."/>
            <person name="Hekkala E."/>
        </authorList>
    </citation>
    <scope>NUCLEOTIDE SEQUENCE</scope>
</reference>
<geneLocation type="mitochondrion" evidence="18"/>
<evidence type="ECO:0000256" key="2">
    <source>
        <dbReference type="ARBA" id="ARBA00010519"/>
    </source>
</evidence>
<evidence type="ECO:0000256" key="15">
    <source>
        <dbReference type="ARBA" id="ARBA00043911"/>
    </source>
</evidence>
<dbReference type="EMBL" id="MT554042">
    <property type="protein sequence ID" value="QOI74309.1"/>
    <property type="molecule type" value="Genomic_DNA"/>
</dbReference>
<dbReference type="EC" id="7.1.1.2" evidence="3 17"/>
<evidence type="ECO:0000256" key="17">
    <source>
        <dbReference type="RuleBase" id="RU004419"/>
    </source>
</evidence>
<evidence type="ECO:0000256" key="1">
    <source>
        <dbReference type="ARBA" id="ARBA00004225"/>
    </source>
</evidence>
<evidence type="ECO:0000256" key="13">
    <source>
        <dbReference type="ARBA" id="ARBA00023128"/>
    </source>
</evidence>
<keyword evidence="10 17" id="KW-1133">Transmembrane helix</keyword>
<keyword evidence="5 17" id="KW-0813">Transport</keyword>
<proteinExistence type="inferred from homology"/>